<dbReference type="OMA" id="YQLFEFE"/>
<evidence type="ECO:0000256" key="6">
    <source>
        <dbReference type="RuleBase" id="RU365095"/>
    </source>
</evidence>
<comment type="function">
    <text evidence="6">Hydrolysis of 6-phosphogluconolactone to 6-phosphogluconate.</text>
</comment>
<dbReference type="Pfam" id="PF01182">
    <property type="entry name" value="Glucosamine_iso"/>
    <property type="match status" value="1"/>
</dbReference>
<sequence>MEKILIEPRDGLVVSCLSNLLQTSAEEALAAGDTFKVGLSGGSLVQLLAQSLPSITTDWSKWYFFFCDERVVPFDSNDSTYGEYKTKLIGKVPVTEDQFIKINPDLSAEEAAKDYIKKMSVFFPPDRVPCFDVLLLGLGPDGHTCSLFPGHKILNEATLWVCPINDSPKPPPSRITLTLPVINNAKKCIFAIVGSGKAEVIKKILQDRENLPAARVQPHNGELYWILDEDAAKFLDTV</sequence>
<dbReference type="GO" id="GO:0006098">
    <property type="term" value="P:pentose-phosphate shunt"/>
    <property type="evidence" value="ECO:0007669"/>
    <property type="project" value="UniProtKB-UniPathway"/>
</dbReference>
<gene>
    <name evidence="8" type="ORF">WN55_09641</name>
</gene>
<comment type="catalytic activity">
    <reaction evidence="1 6">
        <text>6-phospho-D-glucono-1,5-lactone + H2O = 6-phospho-D-gluconate + H(+)</text>
        <dbReference type="Rhea" id="RHEA:12556"/>
        <dbReference type="ChEBI" id="CHEBI:15377"/>
        <dbReference type="ChEBI" id="CHEBI:15378"/>
        <dbReference type="ChEBI" id="CHEBI:57955"/>
        <dbReference type="ChEBI" id="CHEBI:58759"/>
        <dbReference type="EC" id="3.1.1.31"/>
    </reaction>
</comment>
<keyword evidence="5 6" id="KW-0378">Hydrolase</keyword>
<comment type="pathway">
    <text evidence="2 6">Carbohydrate degradation; pentose phosphate pathway; D-ribulose 5-phosphate from D-glucose 6-phosphate (oxidative stage): step 2/3.</text>
</comment>
<protein>
    <recommendedName>
        <fullName evidence="4 6">6-phosphogluconolactonase</fullName>
        <shortName evidence="6">6PGL</shortName>
        <ecNumber evidence="4 6">3.1.1.31</ecNumber>
    </recommendedName>
</protein>
<dbReference type="EC" id="3.1.1.31" evidence="4 6"/>
<name>A0A154NZ42_DUFNO</name>
<dbReference type="GO" id="GO:0005975">
    <property type="term" value="P:carbohydrate metabolic process"/>
    <property type="evidence" value="ECO:0007669"/>
    <property type="project" value="UniProtKB-UniRule"/>
</dbReference>
<dbReference type="InterPro" id="IPR039104">
    <property type="entry name" value="6PGL"/>
</dbReference>
<dbReference type="OrthoDB" id="432544at2759"/>
<dbReference type="InterPro" id="IPR037171">
    <property type="entry name" value="NagB/RpiA_transferase-like"/>
</dbReference>
<dbReference type="Proteomes" id="UP000076502">
    <property type="component" value="Unassembled WGS sequence"/>
</dbReference>
<evidence type="ECO:0000256" key="5">
    <source>
        <dbReference type="ARBA" id="ARBA00022801"/>
    </source>
</evidence>
<evidence type="ECO:0000256" key="1">
    <source>
        <dbReference type="ARBA" id="ARBA00000832"/>
    </source>
</evidence>
<evidence type="ECO:0000256" key="4">
    <source>
        <dbReference type="ARBA" id="ARBA00013198"/>
    </source>
</evidence>
<keyword evidence="9" id="KW-1185">Reference proteome</keyword>
<dbReference type="PANTHER" id="PTHR11054:SF0">
    <property type="entry name" value="6-PHOSPHOGLUCONOLACTONASE"/>
    <property type="match status" value="1"/>
</dbReference>
<evidence type="ECO:0000256" key="3">
    <source>
        <dbReference type="ARBA" id="ARBA00010662"/>
    </source>
</evidence>
<dbReference type="InterPro" id="IPR006148">
    <property type="entry name" value="Glc/Gal-6P_isomerase"/>
</dbReference>
<dbReference type="STRING" id="178035.A0A154NZ42"/>
<dbReference type="EMBL" id="KQ434783">
    <property type="protein sequence ID" value="KZC04842.1"/>
    <property type="molecule type" value="Genomic_DNA"/>
</dbReference>
<dbReference type="GO" id="GO:0017057">
    <property type="term" value="F:6-phosphogluconolactonase activity"/>
    <property type="evidence" value="ECO:0007669"/>
    <property type="project" value="UniProtKB-UniRule"/>
</dbReference>
<comment type="similarity">
    <text evidence="3 6">Belongs to the glucosamine/galactosamine-6-phosphate isomerase family. 6-phosphogluconolactonase subfamily.</text>
</comment>
<proteinExistence type="inferred from homology"/>
<feature type="domain" description="Glucosamine/galactosamine-6-phosphate isomerase" evidence="7">
    <location>
        <begin position="17"/>
        <end position="225"/>
    </location>
</feature>
<evidence type="ECO:0000313" key="8">
    <source>
        <dbReference type="EMBL" id="KZC04842.1"/>
    </source>
</evidence>
<dbReference type="NCBIfam" id="TIGR01198">
    <property type="entry name" value="pgl"/>
    <property type="match status" value="1"/>
</dbReference>
<dbReference type="UniPathway" id="UPA00115">
    <property type="reaction ID" value="UER00409"/>
</dbReference>
<dbReference type="Gene3D" id="3.40.50.1360">
    <property type="match status" value="1"/>
</dbReference>
<accession>A0A154NZ42</accession>
<dbReference type="InterPro" id="IPR005900">
    <property type="entry name" value="6-phosphogluconolactonase_DevB"/>
</dbReference>
<organism evidence="8 9">
    <name type="scientific">Dufourea novaeangliae</name>
    <name type="common">Sweat bee</name>
    <dbReference type="NCBI Taxonomy" id="178035"/>
    <lineage>
        <taxon>Eukaryota</taxon>
        <taxon>Metazoa</taxon>
        <taxon>Ecdysozoa</taxon>
        <taxon>Arthropoda</taxon>
        <taxon>Hexapoda</taxon>
        <taxon>Insecta</taxon>
        <taxon>Pterygota</taxon>
        <taxon>Neoptera</taxon>
        <taxon>Endopterygota</taxon>
        <taxon>Hymenoptera</taxon>
        <taxon>Apocrita</taxon>
        <taxon>Aculeata</taxon>
        <taxon>Apoidea</taxon>
        <taxon>Anthophila</taxon>
        <taxon>Halictidae</taxon>
        <taxon>Rophitinae</taxon>
        <taxon>Dufourea</taxon>
    </lineage>
</organism>
<evidence type="ECO:0000313" key="9">
    <source>
        <dbReference type="Proteomes" id="UP000076502"/>
    </source>
</evidence>
<dbReference type="CDD" id="cd01400">
    <property type="entry name" value="6PGL"/>
    <property type="match status" value="1"/>
</dbReference>
<dbReference type="SUPFAM" id="SSF100950">
    <property type="entry name" value="NagB/RpiA/CoA transferase-like"/>
    <property type="match status" value="1"/>
</dbReference>
<evidence type="ECO:0000256" key="2">
    <source>
        <dbReference type="ARBA" id="ARBA00004961"/>
    </source>
</evidence>
<dbReference type="AlphaFoldDB" id="A0A154NZ42"/>
<reference evidence="8 9" key="1">
    <citation type="submission" date="2015-07" db="EMBL/GenBank/DDBJ databases">
        <title>The genome of Dufourea novaeangliae.</title>
        <authorList>
            <person name="Pan H."/>
            <person name="Kapheim K."/>
        </authorList>
    </citation>
    <scope>NUCLEOTIDE SEQUENCE [LARGE SCALE GENOMIC DNA]</scope>
    <source>
        <strain evidence="8">0120121106</strain>
        <tissue evidence="8">Whole body</tissue>
    </source>
</reference>
<evidence type="ECO:0000259" key="7">
    <source>
        <dbReference type="Pfam" id="PF01182"/>
    </source>
</evidence>
<dbReference type="FunFam" id="3.40.50.1360:FF:000005">
    <property type="entry name" value="6-phosphogluconolactonase"/>
    <property type="match status" value="1"/>
</dbReference>
<dbReference type="PANTHER" id="PTHR11054">
    <property type="entry name" value="6-PHOSPHOGLUCONOLACTONASE"/>
    <property type="match status" value="1"/>
</dbReference>